<keyword evidence="2" id="KW-0812">Transmembrane</keyword>
<name>A0A975M5D7_9MICC</name>
<gene>
    <name evidence="4" type="ORF">KKR91_14965</name>
</gene>
<feature type="compositionally biased region" description="Basic and acidic residues" evidence="1">
    <location>
        <begin position="167"/>
        <end position="178"/>
    </location>
</feature>
<dbReference type="Proteomes" id="UP000676885">
    <property type="component" value="Chromosome"/>
</dbReference>
<evidence type="ECO:0000313" key="4">
    <source>
        <dbReference type="EMBL" id="QWC09746.1"/>
    </source>
</evidence>
<feature type="transmembrane region" description="Helical" evidence="2">
    <location>
        <begin position="306"/>
        <end position="327"/>
    </location>
</feature>
<keyword evidence="5" id="KW-1185">Reference proteome</keyword>
<reference evidence="4 5" key="1">
    <citation type="submission" date="2021-05" db="EMBL/GenBank/DDBJ databases">
        <title>Novel species in genus Arthrobacter.</title>
        <authorList>
            <person name="Zhang G."/>
        </authorList>
    </citation>
    <scope>NUCLEOTIDE SEQUENCE [LARGE SCALE GENOMIC DNA]</scope>
    <source>
        <strain evidence="5">zg-ZUI227</strain>
    </source>
</reference>
<dbReference type="RefSeq" id="WP_210227629.1">
    <property type="nucleotide sequence ID" value="NZ_CP076022.1"/>
</dbReference>
<keyword evidence="2" id="KW-1133">Transmembrane helix</keyword>
<organism evidence="4 5">
    <name type="scientific">Arthrobacter jiangjiafuii</name>
    <dbReference type="NCBI Taxonomy" id="2817475"/>
    <lineage>
        <taxon>Bacteria</taxon>
        <taxon>Bacillati</taxon>
        <taxon>Actinomycetota</taxon>
        <taxon>Actinomycetes</taxon>
        <taxon>Micrococcales</taxon>
        <taxon>Micrococcaceae</taxon>
        <taxon>Arthrobacter</taxon>
    </lineage>
</organism>
<protein>
    <submittedName>
        <fullName evidence="4">Septum formation family protein</fullName>
    </submittedName>
</protein>
<proteinExistence type="predicted"/>
<keyword evidence="2" id="KW-0472">Membrane</keyword>
<accession>A0A975M5D7</accession>
<dbReference type="EMBL" id="CP076022">
    <property type="protein sequence ID" value="QWC09746.1"/>
    <property type="molecule type" value="Genomic_DNA"/>
</dbReference>
<evidence type="ECO:0000313" key="5">
    <source>
        <dbReference type="Proteomes" id="UP000676885"/>
    </source>
</evidence>
<evidence type="ECO:0000256" key="1">
    <source>
        <dbReference type="SAM" id="MobiDB-lite"/>
    </source>
</evidence>
<sequence length="456" mass="46098">MSDKNSTPGADPSPPSGASAATGDKVSKAAPAAAGDPGLPDLQAHVEAPTWLSGGEEHDAQIWSGAFDIGAGSQGGGDAGKEAAAQSDADTVPADDEGKEAAESGLPAEPEVTNPDDVTLENPVLATPEVGSEAAEAASLDETAAEVKAVEAEAADAAVLTDPAANRPDKDSADKDVPAADETVQVAEPKQADHAEQDAETEQDAKTEQVAATEPASPETRGARAVDHTPAVDHTQGIAAAAPMTGEHPSGGSDLKGKSAAPESTDESPAPEAPGNTAPAPGSRRALRTAETPVVDGNGKGGSKRLLLVIGGIAAVVVLAVVLFLVLGNSEKEPGVLEEDVAPIELETGACLSGFAGVNDPTTVVTCETPHNAQLVATATYPEDDEFPGADALSQRANEVCSSVRYTEAATQNADLGLQVSKAVPTPESWKDGDRRVDCFVVADEGQELTESLIEQ</sequence>
<feature type="compositionally biased region" description="Low complexity" evidence="1">
    <location>
        <begin position="1"/>
        <end position="42"/>
    </location>
</feature>
<dbReference type="InterPro" id="IPR026004">
    <property type="entry name" value="Septum_form"/>
</dbReference>
<dbReference type="Pfam" id="PF13845">
    <property type="entry name" value="Septum_form"/>
    <property type="match status" value="1"/>
</dbReference>
<evidence type="ECO:0000259" key="3">
    <source>
        <dbReference type="Pfam" id="PF13845"/>
    </source>
</evidence>
<evidence type="ECO:0000256" key="2">
    <source>
        <dbReference type="SAM" id="Phobius"/>
    </source>
</evidence>
<feature type="compositionally biased region" description="Low complexity" evidence="1">
    <location>
        <begin position="155"/>
        <end position="165"/>
    </location>
</feature>
<feature type="compositionally biased region" description="Basic and acidic residues" evidence="1">
    <location>
        <begin position="190"/>
        <end position="207"/>
    </location>
</feature>
<feature type="compositionally biased region" description="Low complexity" evidence="1">
    <location>
        <begin position="133"/>
        <end position="142"/>
    </location>
</feature>
<feature type="domain" description="Septum formation-related" evidence="3">
    <location>
        <begin position="345"/>
        <end position="439"/>
    </location>
</feature>
<dbReference type="AlphaFoldDB" id="A0A975M5D7"/>
<feature type="region of interest" description="Disordered" evidence="1">
    <location>
        <begin position="1"/>
        <end position="228"/>
    </location>
</feature>
<feature type="region of interest" description="Disordered" evidence="1">
    <location>
        <begin position="242"/>
        <end position="286"/>
    </location>
</feature>
<dbReference type="KEGG" id="ajg:KKR91_14965"/>